<dbReference type="Proteomes" id="UP001549921">
    <property type="component" value="Unassembled WGS sequence"/>
</dbReference>
<feature type="compositionally biased region" description="Basic and acidic residues" evidence="1">
    <location>
        <begin position="242"/>
        <end position="252"/>
    </location>
</feature>
<dbReference type="EMBL" id="JBEDNZ010000030">
    <property type="protein sequence ID" value="KAL0808923.1"/>
    <property type="molecule type" value="Genomic_DNA"/>
</dbReference>
<proteinExistence type="predicted"/>
<accession>A0ABD0S4C1</accession>
<feature type="region of interest" description="Disordered" evidence="1">
    <location>
        <begin position="130"/>
        <end position="290"/>
    </location>
</feature>
<gene>
    <name evidence="3" type="ORF">ABMA28_012586</name>
</gene>
<dbReference type="AlphaFoldDB" id="A0ABD0S4C1"/>
<evidence type="ECO:0000313" key="3">
    <source>
        <dbReference type="EMBL" id="KAL0808923.1"/>
    </source>
</evidence>
<evidence type="ECO:0000256" key="1">
    <source>
        <dbReference type="SAM" id="MobiDB-lite"/>
    </source>
</evidence>
<organism evidence="3 4">
    <name type="scientific">Loxostege sticticalis</name>
    <name type="common">Beet webworm moth</name>
    <dbReference type="NCBI Taxonomy" id="481309"/>
    <lineage>
        <taxon>Eukaryota</taxon>
        <taxon>Metazoa</taxon>
        <taxon>Ecdysozoa</taxon>
        <taxon>Arthropoda</taxon>
        <taxon>Hexapoda</taxon>
        <taxon>Insecta</taxon>
        <taxon>Pterygota</taxon>
        <taxon>Neoptera</taxon>
        <taxon>Endopterygota</taxon>
        <taxon>Lepidoptera</taxon>
        <taxon>Glossata</taxon>
        <taxon>Ditrysia</taxon>
        <taxon>Pyraloidea</taxon>
        <taxon>Crambidae</taxon>
        <taxon>Pyraustinae</taxon>
        <taxon>Loxostege</taxon>
    </lineage>
</organism>
<name>A0ABD0S4C1_LOXSC</name>
<keyword evidence="2" id="KW-0732">Signal</keyword>
<protein>
    <submittedName>
        <fullName evidence="3">Uncharacterized protein</fullName>
    </submittedName>
</protein>
<feature type="compositionally biased region" description="Polar residues" evidence="1">
    <location>
        <begin position="223"/>
        <end position="238"/>
    </location>
</feature>
<feature type="signal peptide" evidence="2">
    <location>
        <begin position="1"/>
        <end position="21"/>
    </location>
</feature>
<feature type="compositionally biased region" description="Acidic residues" evidence="1">
    <location>
        <begin position="212"/>
        <end position="222"/>
    </location>
</feature>
<feature type="chain" id="PRO_5044779005" evidence="2">
    <location>
        <begin position="22"/>
        <end position="340"/>
    </location>
</feature>
<sequence length="340" mass="38464">MRTPILLIFLFGFSIMYEVEAYPAKHEPADNNVYGIQHCLNMTQENEEKISAIVTKLSEFLYNLTIEHEVFDIRLLKIVIEGHSDDEVEEKDTQVQLVVNDCAQANEYTDGEDLEEILYKEDPYEKKESIKIDFEDQVNKQSETKDAKSNKTQTTDENKNKTSATDDNPSNDGENNSQKQEADNNDTQSTNDDEESTTTNDDATKEPVAENNDTENPNDNEESTTINNKTTARTVSDNNNEENTKNDAESKNIDQTTAFDQSEHYSTDNVESGKSQKEIDDIQPSSSANYEVPGPVIVRLDLDKNGNKLIRGTQVKRGEHVPLLLYVQRALGNVEYLFAN</sequence>
<feature type="compositionally biased region" description="Basic and acidic residues" evidence="1">
    <location>
        <begin position="130"/>
        <end position="160"/>
    </location>
</feature>
<feature type="compositionally biased region" description="Polar residues" evidence="1">
    <location>
        <begin position="161"/>
        <end position="179"/>
    </location>
</feature>
<evidence type="ECO:0000313" key="4">
    <source>
        <dbReference type="Proteomes" id="UP001549921"/>
    </source>
</evidence>
<comment type="caution">
    <text evidence="3">The sequence shown here is derived from an EMBL/GenBank/DDBJ whole genome shotgun (WGS) entry which is preliminary data.</text>
</comment>
<reference evidence="3 4" key="1">
    <citation type="submission" date="2024-06" db="EMBL/GenBank/DDBJ databases">
        <title>A chromosome-level genome assembly of beet webworm, Loxostege sticticalis.</title>
        <authorList>
            <person name="Zhang Y."/>
        </authorList>
    </citation>
    <scope>NUCLEOTIDE SEQUENCE [LARGE SCALE GENOMIC DNA]</scope>
    <source>
        <strain evidence="3">AQ028</strain>
        <tissue evidence="3">Male pupae</tissue>
    </source>
</reference>
<evidence type="ECO:0000256" key="2">
    <source>
        <dbReference type="SAM" id="SignalP"/>
    </source>
</evidence>